<sequence length="266" mass="29220">MNRDVLQAVEYIKPKLHKPPKVALILGSGLGFLASEVKDAVVIPYTEIPNFPRSTAPGHEGKLVIGELFGKNVLVLSGRFHIYEGWHPSEIKKVIHVLKAIGVERMLITNAAGAINTNYQPGDIVLVKDVINFMFRNPLRGPNDDEMGPRFPDMLSAFDREWMTRVKNALPELKEGVYIAVTGPSYETPAEIVAFRKLGADLVGMSTVPEVIACAHVGIKVLIFSCATNMAAGILAQPLSHEEVMEVANKVKERFSNIVKVALEQL</sequence>
<comment type="pathway">
    <text evidence="1 5">Purine metabolism; purine nucleoside salvage.</text>
</comment>
<comment type="similarity">
    <text evidence="2 5">Belongs to the PNP/MTAP phosphorylase family.</text>
</comment>
<evidence type="ECO:0000256" key="4">
    <source>
        <dbReference type="ARBA" id="ARBA00022679"/>
    </source>
</evidence>
<evidence type="ECO:0000256" key="5">
    <source>
        <dbReference type="PIRNR" id="PIRNR000477"/>
    </source>
</evidence>
<dbReference type="CDD" id="cd09009">
    <property type="entry name" value="PNP-EcPNPII_like"/>
    <property type="match status" value="1"/>
</dbReference>
<feature type="binding site" evidence="6">
    <location>
        <position position="111"/>
    </location>
    <ligand>
        <name>phosphate</name>
        <dbReference type="ChEBI" id="CHEBI:43474"/>
    </ligand>
</feature>
<evidence type="ECO:0000256" key="2">
    <source>
        <dbReference type="ARBA" id="ARBA00006751"/>
    </source>
</evidence>
<feature type="domain" description="Nucleoside phosphorylase" evidence="7">
    <location>
        <begin position="21"/>
        <end position="262"/>
    </location>
</feature>
<dbReference type="Pfam" id="PF01048">
    <property type="entry name" value="PNP_UDP_1"/>
    <property type="match status" value="1"/>
</dbReference>
<comment type="function">
    <text evidence="5">The purine nucleoside phosphorylases catalyze the phosphorolytic breakdown of the N-glycosidic bond in the beta-(deoxy)ribonucleoside molecules, with the formation of the corresponding free purine bases and pentose-1-phosphate.</text>
</comment>
<dbReference type="RefSeq" id="WP_069292662.1">
    <property type="nucleotide sequence ID" value="NZ_CP140110.1"/>
</dbReference>
<name>A0A1E3G3J4_9BACT</name>
<dbReference type="InterPro" id="IPR000845">
    <property type="entry name" value="Nucleoside_phosphorylase_d"/>
</dbReference>
<evidence type="ECO:0000313" key="8">
    <source>
        <dbReference type="EMBL" id="ODN30824.1"/>
    </source>
</evidence>
<gene>
    <name evidence="8" type="ORF">A4H02_02835</name>
</gene>
<dbReference type="PANTHER" id="PTHR11904">
    <property type="entry name" value="METHYLTHIOADENOSINE/PURINE NUCLEOSIDE PHOSPHORYLASE"/>
    <property type="match status" value="1"/>
</dbReference>
<dbReference type="InterPro" id="IPR035994">
    <property type="entry name" value="Nucleoside_phosphorylase_sf"/>
</dbReference>
<dbReference type="AlphaFoldDB" id="A0A1E3G3J4"/>
<dbReference type="Proteomes" id="UP000094570">
    <property type="component" value="Unassembled WGS sequence"/>
</dbReference>
<reference evidence="9" key="1">
    <citation type="submission" date="2016-04" db="EMBL/GenBank/DDBJ databases">
        <title>The genome sequence project of a novel Fervidobacterium isolate from a hot spring in Thailand.</title>
        <authorList>
            <person name="Gonzalez J.M."/>
            <person name="Cuecas A."/>
            <person name="Kanoksilapatham W."/>
        </authorList>
    </citation>
    <scope>NUCLEOTIDE SEQUENCE [LARGE SCALE GENOMIC DNA]</scope>
    <source>
        <strain evidence="9">FC2004</strain>
    </source>
</reference>
<feature type="binding site" evidence="6">
    <location>
        <position position="28"/>
    </location>
    <ligand>
        <name>phosphate</name>
        <dbReference type="ChEBI" id="CHEBI:43474"/>
    </ligand>
</feature>
<dbReference type="OrthoDB" id="1523230at2"/>
<keyword evidence="9" id="KW-1185">Reference proteome</keyword>
<dbReference type="NCBIfam" id="TIGR01697">
    <property type="entry name" value="PNPH-PUNA-XAPA"/>
    <property type="match status" value="1"/>
</dbReference>
<dbReference type="InterPro" id="IPR011270">
    <property type="entry name" value="Pur_Nuc_Pase_Ino/Guo-sp"/>
</dbReference>
<evidence type="ECO:0000313" key="9">
    <source>
        <dbReference type="Proteomes" id="UP000094570"/>
    </source>
</evidence>
<dbReference type="GO" id="GO:0009116">
    <property type="term" value="P:nucleoside metabolic process"/>
    <property type="evidence" value="ECO:0007669"/>
    <property type="project" value="InterPro"/>
</dbReference>
<accession>A0A1E3G3J4</accession>
<feature type="binding site" evidence="6">
    <location>
        <position position="206"/>
    </location>
    <ligand>
        <name>phosphate</name>
        <dbReference type="ChEBI" id="CHEBI:43474"/>
    </ligand>
</feature>
<feature type="binding site" evidence="6">
    <location>
        <position position="229"/>
    </location>
    <ligand>
        <name>a purine D-ribonucleoside</name>
        <dbReference type="ChEBI" id="CHEBI:142355"/>
    </ligand>
</feature>
<dbReference type="SUPFAM" id="SSF53167">
    <property type="entry name" value="Purine and uridine phosphorylases"/>
    <property type="match status" value="1"/>
</dbReference>
<evidence type="ECO:0000256" key="1">
    <source>
        <dbReference type="ARBA" id="ARBA00005058"/>
    </source>
</evidence>
<comment type="caution">
    <text evidence="8">The sequence shown here is derived from an EMBL/GenBank/DDBJ whole genome shotgun (WGS) entry which is preliminary data.</text>
</comment>
<keyword evidence="3 5" id="KW-0328">Glycosyltransferase</keyword>
<dbReference type="EC" id="2.4.2.1" evidence="5"/>
<evidence type="ECO:0000259" key="7">
    <source>
        <dbReference type="Pfam" id="PF01048"/>
    </source>
</evidence>
<dbReference type="NCBIfam" id="NF006054">
    <property type="entry name" value="PRK08202.1"/>
    <property type="match status" value="1"/>
</dbReference>
<feature type="binding site" evidence="6">
    <location>
        <begin position="79"/>
        <end position="81"/>
    </location>
    <ligand>
        <name>phosphate</name>
        <dbReference type="ChEBI" id="CHEBI:43474"/>
    </ligand>
</feature>
<proteinExistence type="inferred from homology"/>
<evidence type="ECO:0000256" key="3">
    <source>
        <dbReference type="ARBA" id="ARBA00022676"/>
    </source>
</evidence>
<dbReference type="InterPro" id="IPR011268">
    <property type="entry name" value="Purine_phosphorylase"/>
</dbReference>
<dbReference type="GO" id="GO:0004731">
    <property type="term" value="F:purine-nucleoside phosphorylase activity"/>
    <property type="evidence" value="ECO:0007669"/>
    <property type="project" value="UniProtKB-EC"/>
</dbReference>
<dbReference type="NCBIfam" id="TIGR01700">
    <property type="entry name" value="PNPH"/>
    <property type="match status" value="1"/>
</dbReference>
<dbReference type="Gene3D" id="3.40.50.1580">
    <property type="entry name" value="Nucleoside phosphorylase domain"/>
    <property type="match status" value="1"/>
</dbReference>
<dbReference type="GO" id="GO:0005737">
    <property type="term" value="C:cytoplasm"/>
    <property type="evidence" value="ECO:0007669"/>
    <property type="project" value="TreeGrafter"/>
</dbReference>
<dbReference type="EMBL" id="LWAF01000003">
    <property type="protein sequence ID" value="ODN30824.1"/>
    <property type="molecule type" value="Genomic_DNA"/>
</dbReference>
<dbReference type="STRING" id="1008305.A4H02_02835"/>
<evidence type="ECO:0000256" key="6">
    <source>
        <dbReference type="PIRSR" id="PIRSR000477-2"/>
    </source>
</evidence>
<organism evidence="8 9">
    <name type="scientific">Fervidobacterium thailandense</name>
    <dbReference type="NCBI Taxonomy" id="1008305"/>
    <lineage>
        <taxon>Bacteria</taxon>
        <taxon>Thermotogati</taxon>
        <taxon>Thermotogota</taxon>
        <taxon>Thermotogae</taxon>
        <taxon>Thermotogales</taxon>
        <taxon>Fervidobacteriaceae</taxon>
        <taxon>Fervidobacterium</taxon>
    </lineage>
</organism>
<feature type="binding site" evidence="6">
    <location>
        <position position="187"/>
    </location>
    <ligand>
        <name>a purine D-ribonucleoside</name>
        <dbReference type="ChEBI" id="CHEBI:142355"/>
    </ligand>
</feature>
<dbReference type="UniPathway" id="UPA00606"/>
<dbReference type="PIRSF" id="PIRSF000477">
    <property type="entry name" value="PurNPase"/>
    <property type="match status" value="1"/>
</dbReference>
<dbReference type="PANTHER" id="PTHR11904:SF9">
    <property type="entry name" value="PURINE NUCLEOSIDE PHOSPHORYLASE-RELATED"/>
    <property type="match status" value="1"/>
</dbReference>
<keyword evidence="4 5" id="KW-0808">Transferase</keyword>
<feature type="binding site" evidence="6">
    <location>
        <position position="59"/>
    </location>
    <ligand>
        <name>phosphate</name>
        <dbReference type="ChEBI" id="CHEBI:43474"/>
    </ligand>
</feature>
<protein>
    <recommendedName>
        <fullName evidence="5">Purine nucleoside phosphorylase</fullName>
        <ecNumber evidence="5">2.4.2.1</ecNumber>
    </recommendedName>
    <alternativeName>
        <fullName evidence="5">Inosine-guanosine phosphorylase</fullName>
    </alternativeName>
</protein>